<evidence type="ECO:0000313" key="2">
    <source>
        <dbReference type="EMBL" id="CAK9435828.1"/>
    </source>
</evidence>
<dbReference type="EMBL" id="OZ022405">
    <property type="protein sequence ID" value="CAK9435828.1"/>
    <property type="molecule type" value="Genomic_DNA"/>
</dbReference>
<dbReference type="CDD" id="cd07067">
    <property type="entry name" value="HP_PGM_like"/>
    <property type="match status" value="1"/>
</dbReference>
<feature type="compositionally biased region" description="Polar residues" evidence="1">
    <location>
        <begin position="749"/>
        <end position="759"/>
    </location>
</feature>
<dbReference type="InterPro" id="IPR029033">
    <property type="entry name" value="His_PPase_superfam"/>
</dbReference>
<evidence type="ECO:0000256" key="1">
    <source>
        <dbReference type="SAM" id="MobiDB-lite"/>
    </source>
</evidence>
<feature type="region of interest" description="Disordered" evidence="1">
    <location>
        <begin position="546"/>
        <end position="645"/>
    </location>
</feature>
<dbReference type="Proteomes" id="UP001497383">
    <property type="component" value="Chromosome 1"/>
</dbReference>
<dbReference type="SUPFAM" id="SSF53254">
    <property type="entry name" value="Phosphoglycerate mutase-like"/>
    <property type="match status" value="1"/>
</dbReference>
<dbReference type="Gene3D" id="3.40.50.1240">
    <property type="entry name" value="Phosphoglycerate mutase-like"/>
    <property type="match status" value="1"/>
</dbReference>
<protein>
    <submittedName>
        <fullName evidence="2">Uncharacterized protein</fullName>
    </submittedName>
</protein>
<feature type="compositionally biased region" description="Low complexity" evidence="1">
    <location>
        <begin position="635"/>
        <end position="644"/>
    </location>
</feature>
<organism evidence="2 3">
    <name type="scientific">Lodderomyces beijingensis</name>
    <dbReference type="NCBI Taxonomy" id="1775926"/>
    <lineage>
        <taxon>Eukaryota</taxon>
        <taxon>Fungi</taxon>
        <taxon>Dikarya</taxon>
        <taxon>Ascomycota</taxon>
        <taxon>Saccharomycotina</taxon>
        <taxon>Pichiomycetes</taxon>
        <taxon>Debaryomycetaceae</taxon>
        <taxon>Candida/Lodderomyces clade</taxon>
        <taxon>Lodderomyces</taxon>
    </lineage>
</organism>
<feature type="region of interest" description="Disordered" evidence="1">
    <location>
        <begin position="749"/>
        <end position="773"/>
    </location>
</feature>
<feature type="compositionally biased region" description="Polar residues" evidence="1">
    <location>
        <begin position="666"/>
        <end position="690"/>
    </location>
</feature>
<dbReference type="InterPro" id="IPR013078">
    <property type="entry name" value="His_Pase_superF_clade-1"/>
</dbReference>
<feature type="region of interest" description="Disordered" evidence="1">
    <location>
        <begin position="661"/>
        <end position="718"/>
    </location>
</feature>
<sequence length="773" mass="87251">MTELYFLRHAERIDHALKKSPSAKPITEEYKPFDPSLSESGVEQLKTTVEDICHTTSAFTDKESSLRKNVYIHFSPYLRCCQTADVLITELKAKFAESFPNYKVRFQLLGDFALSEWVHETMENKPPYVDSNDAYNMYTPNLKRLKNKNACSNFRPTITLGHYNGPGLSFDEYEQRCKEYFQKLLATYDKPSYIKNQDIIVVVSHGYLINNLMSYFVSHPIFQEIPEAAINFARREKKQEFENSQDDDFDPGHYVWRMEKDALDLCENEEEDTVLNLESNIIYYKTNFIKKEDMASKPSKVQQMKDEYKPRASFKIESTSASQSGDGKQPHIQNYLCPAAKDWIPDAKHFQIRENFKEKLINDESFKRGFSITHPPSRKLSPDVSPNSAPGRTNSVIDLSKILSNESIQPLKLKYSNTSDIPIHKLNSKVNSQVNLQSLAQGSSTEDSHTDLPKYVSHLQNRHRSSSNPNSSVFVVPQSKDSYFPQVINRVRSNESDMSLDSVGEQSFDELDIIDEKSEPLFTSAGSAAANANAVRASPIDTLNRARSLNKKRTNNPLLLSYERRSQQNVSTTFGKMTTASPAIGDTEERGGTDAQAERGRPKSSNDATNDSDGENDRDRGSDNDGNSDSDSDSGSDAASFHSSNSEEKNFLLKFTKKPCGGGSTHDFTPRSQIDTSSCKPGNNSINFYSNATNTTTTRNTNANTNATTSNNNNAPLANVTKKSRPVFYNFDPSDDSDPEITDMRSAQNFNRDLNQSPSRNEDRYLWFGQKRS</sequence>
<dbReference type="PANTHER" id="PTHR16469">
    <property type="entry name" value="UBIQUITIN-ASSOCIATED AND SH3 DOMAIN-CONTAINING BA-RELATED"/>
    <property type="match status" value="1"/>
</dbReference>
<feature type="region of interest" description="Disordered" evidence="1">
    <location>
        <begin position="372"/>
        <end position="392"/>
    </location>
</feature>
<evidence type="ECO:0000313" key="3">
    <source>
        <dbReference type="Proteomes" id="UP001497383"/>
    </source>
</evidence>
<reference evidence="2 3" key="1">
    <citation type="submission" date="2024-03" db="EMBL/GenBank/DDBJ databases">
        <authorList>
            <person name="Brejova B."/>
        </authorList>
    </citation>
    <scope>NUCLEOTIDE SEQUENCE [LARGE SCALE GENOMIC DNA]</scope>
    <source>
        <strain evidence="2 3">CBS 14171</strain>
    </source>
</reference>
<accession>A0ABP0ZIV9</accession>
<dbReference type="GeneID" id="92205690"/>
<gene>
    <name evidence="2" type="ORF">LODBEIA_P04940</name>
</gene>
<feature type="compositionally biased region" description="Basic and acidic residues" evidence="1">
    <location>
        <begin position="587"/>
        <end position="601"/>
    </location>
</feature>
<dbReference type="PANTHER" id="PTHR16469:SF27">
    <property type="entry name" value="UBIQUITIN-ASSOCIATED AND SH3 DOMAIN-CONTAINING BA-RELATED"/>
    <property type="match status" value="1"/>
</dbReference>
<keyword evidence="3" id="KW-1185">Reference proteome</keyword>
<proteinExistence type="predicted"/>
<dbReference type="RefSeq" id="XP_066827432.1">
    <property type="nucleotide sequence ID" value="XM_066975216.1"/>
</dbReference>
<name>A0ABP0ZIV9_9ASCO</name>
<dbReference type="InterPro" id="IPR051710">
    <property type="entry name" value="Phosphatase_SH3-domain"/>
</dbReference>
<feature type="compositionally biased region" description="Polar residues" evidence="1">
    <location>
        <begin position="567"/>
        <end position="581"/>
    </location>
</feature>
<feature type="compositionally biased region" description="Low complexity" evidence="1">
    <location>
        <begin position="691"/>
        <end position="718"/>
    </location>
</feature>